<dbReference type="GO" id="GO:0005737">
    <property type="term" value="C:cytoplasm"/>
    <property type="evidence" value="ECO:0007669"/>
    <property type="project" value="TreeGrafter"/>
</dbReference>
<accession>A0A8H4PJM8</accession>
<dbReference type="InterPro" id="IPR000683">
    <property type="entry name" value="Gfo/Idh/MocA-like_OxRdtase_N"/>
</dbReference>
<dbReference type="GO" id="GO:0000166">
    <property type="term" value="F:nucleotide binding"/>
    <property type="evidence" value="ECO:0007669"/>
    <property type="project" value="InterPro"/>
</dbReference>
<dbReference type="Gene3D" id="3.30.360.10">
    <property type="entry name" value="Dihydrodipicolinate Reductase, domain 2"/>
    <property type="match status" value="1"/>
</dbReference>
<dbReference type="Gene3D" id="3.40.50.720">
    <property type="entry name" value="NAD(P)-binding Rossmann-like Domain"/>
    <property type="match status" value="1"/>
</dbReference>
<dbReference type="InterPro" id="IPR036291">
    <property type="entry name" value="NAD(P)-bd_dom_sf"/>
</dbReference>
<evidence type="ECO:0000313" key="3">
    <source>
        <dbReference type="Proteomes" id="UP000554235"/>
    </source>
</evidence>
<dbReference type="GO" id="GO:0006740">
    <property type="term" value="P:NADPH regeneration"/>
    <property type="evidence" value="ECO:0007669"/>
    <property type="project" value="TreeGrafter"/>
</dbReference>
<sequence>MAEATNGNGPKKVLKVGIIGLGEVAQVSHIHVLNNLSSHYRITYICDVSQQALEHCSKKVTGGTPKTTSSPEELITSPDTDVVVLSNVNAFHPSQAILALQHNKYVFVEKPLALNYRDLDAIIAAEKTSEARVFVGYQRRYAEAFLDALEEVGSMDKIEYIRVRDIIGQNSSFVGQSGTFPKKYTDFQKDATTEIHSTEESMVKTALIDEFGVKATSNSMSFQSITNFGLSPLRLGVHDFSALRELVGMPSRVIGAYLGLPIWNVLFEYQGFPVMYESGIIDVPRFDAHIEIYSQRKIVRVDYDTPYVKGLPVIMTIREKIDSAKGDGYQERTIRKTYEDPFTLEFLDFHDCATNKKSPKTSAVDAREDLDLIKMIMQAA</sequence>
<dbReference type="PANTHER" id="PTHR42840:SF7">
    <property type="entry name" value="BINDING ROSSMANN FOLD OXIDOREDUCTASE, PUTATIVE (AFU_ORTHOLOGUE AFUA_4G10190)-RELATED"/>
    <property type="match status" value="1"/>
</dbReference>
<organism evidence="2 3">
    <name type="scientific">Fusarium albosuccineum</name>
    <dbReference type="NCBI Taxonomy" id="1237068"/>
    <lineage>
        <taxon>Eukaryota</taxon>
        <taxon>Fungi</taxon>
        <taxon>Dikarya</taxon>
        <taxon>Ascomycota</taxon>
        <taxon>Pezizomycotina</taxon>
        <taxon>Sordariomycetes</taxon>
        <taxon>Hypocreomycetidae</taxon>
        <taxon>Hypocreales</taxon>
        <taxon>Nectriaceae</taxon>
        <taxon>Fusarium</taxon>
        <taxon>Fusarium decemcellulare species complex</taxon>
    </lineage>
</organism>
<dbReference type="SUPFAM" id="SSF51735">
    <property type="entry name" value="NAD(P)-binding Rossmann-fold domains"/>
    <property type="match status" value="1"/>
</dbReference>
<comment type="caution">
    <text evidence="2">The sequence shown here is derived from an EMBL/GenBank/DDBJ whole genome shotgun (WGS) entry which is preliminary data.</text>
</comment>
<protein>
    <submittedName>
        <fullName evidence="2">Oxidoreductase family</fullName>
    </submittedName>
</protein>
<dbReference type="AlphaFoldDB" id="A0A8H4PJM8"/>
<dbReference type="Pfam" id="PF01408">
    <property type="entry name" value="GFO_IDH_MocA"/>
    <property type="match status" value="1"/>
</dbReference>
<feature type="domain" description="Gfo/Idh/MocA-like oxidoreductase N-terminal" evidence="1">
    <location>
        <begin position="14"/>
        <end position="137"/>
    </location>
</feature>
<proteinExistence type="predicted"/>
<gene>
    <name evidence="2" type="ORF">FALBO_7783</name>
</gene>
<dbReference type="PANTHER" id="PTHR42840">
    <property type="entry name" value="NAD(P)-BINDING ROSSMANN-FOLD SUPERFAMILY PROTEIN-RELATED"/>
    <property type="match status" value="1"/>
</dbReference>
<dbReference type="OrthoDB" id="64915at2759"/>
<dbReference type="Proteomes" id="UP000554235">
    <property type="component" value="Unassembled WGS sequence"/>
</dbReference>
<evidence type="ECO:0000259" key="1">
    <source>
        <dbReference type="Pfam" id="PF01408"/>
    </source>
</evidence>
<dbReference type="EMBL" id="JAADYS010001045">
    <property type="protein sequence ID" value="KAF4465377.1"/>
    <property type="molecule type" value="Genomic_DNA"/>
</dbReference>
<name>A0A8H4PJM8_9HYPO</name>
<dbReference type="GO" id="GO:0016491">
    <property type="term" value="F:oxidoreductase activity"/>
    <property type="evidence" value="ECO:0007669"/>
    <property type="project" value="TreeGrafter"/>
</dbReference>
<keyword evidence="3" id="KW-1185">Reference proteome</keyword>
<reference evidence="2 3" key="1">
    <citation type="submission" date="2020-01" db="EMBL/GenBank/DDBJ databases">
        <title>Identification and distribution of gene clusters putatively required for synthesis of sphingolipid metabolism inhibitors in phylogenetically diverse species of the filamentous fungus Fusarium.</title>
        <authorList>
            <person name="Kim H.-S."/>
            <person name="Busman M."/>
            <person name="Brown D.W."/>
            <person name="Divon H."/>
            <person name="Uhlig S."/>
            <person name="Proctor R.H."/>
        </authorList>
    </citation>
    <scope>NUCLEOTIDE SEQUENCE [LARGE SCALE GENOMIC DNA]</scope>
    <source>
        <strain evidence="2 3">NRRL 20459</strain>
    </source>
</reference>
<evidence type="ECO:0000313" key="2">
    <source>
        <dbReference type="EMBL" id="KAF4465377.1"/>
    </source>
</evidence>